<keyword evidence="4 6" id="KW-0378">Hydrolase</keyword>
<keyword evidence="5" id="KW-0325">Glycoprotein</keyword>
<keyword evidence="6" id="KW-0732">Signal</keyword>
<dbReference type="PROSITE" id="PS00131">
    <property type="entry name" value="CARBOXYPEPT_SER_SER"/>
    <property type="match status" value="1"/>
</dbReference>
<reference evidence="8" key="2">
    <citation type="journal article" date="2022" name="Microb. Genom.">
        <title>A chromosome-scale genome assembly of the tomato pathogen Cladosporium fulvum reveals a compartmentalized genome architecture and the presence of a dispensable chromosome.</title>
        <authorList>
            <person name="Zaccaron A.Z."/>
            <person name="Chen L.H."/>
            <person name="Samaras A."/>
            <person name="Stergiopoulos I."/>
        </authorList>
    </citation>
    <scope>NUCLEOTIDE SEQUENCE</scope>
    <source>
        <strain evidence="8">Race5_Kim</strain>
    </source>
</reference>
<comment type="similarity">
    <text evidence="1 6">Belongs to the peptidase S10 family.</text>
</comment>
<gene>
    <name evidence="8" type="ORF">CLAFUR5_08887</name>
</gene>
<sequence>MKFSILASAALAADGALALQNPHRKAPAKVKRSAEARPELNARTAGKAPQYYTDKTKKYEVNGTGLPQVPFDIGESYAGTLPISNNTNDENRLFFWFFPSSNEKASDEITIWLNGGPGCSSLDGLFQENGPFLWQSGTYDPVPNPYSWTNLTNIVYVDQPIGTGFSPAAKGEPAKIKNEQEVAEDFMAFWENFMTTFDLTDRKVYITGESYAGQYIPYIAYYMLKANDKKYFNVKGIQINDPSINEDNVLNEAPAVWHLNDYANIFGLNESFMKDVNERAVKCGYIDFMEKALTFPPTGPLPNAPNASAPGCDVWGDIVTAEIYVNPCFNIYHLTDYCPFLWDELGFPSLGWGPNNYFNQSDVQKALNVPPTNYAICGNPDLGLSNDQSVPSALGPLPRVIEMTNNVIIGHGWLDYLLLANGTLATIQNMTWNGKQGFQQRPTEDFFVPYPDNADEVISAILYQSNIPSIPLYTVLAGAGVAGTTHTERGLTFVTVNNAGHEIPQYTPGAAYRQLEFLLGRIPSLTTVGPYTTQIGNMTAKGNYTAYTTARIRFE</sequence>
<dbReference type="InterPro" id="IPR001563">
    <property type="entry name" value="Peptidase_S10"/>
</dbReference>
<dbReference type="RefSeq" id="XP_047766339.1">
    <property type="nucleotide sequence ID" value="XM_047908035.1"/>
</dbReference>
<feature type="chain" id="PRO_5040529111" description="Carboxypeptidase" evidence="6">
    <location>
        <begin position="19"/>
        <end position="555"/>
    </location>
</feature>
<dbReference type="AlphaFoldDB" id="A0A9Q8PGC5"/>
<evidence type="ECO:0000313" key="8">
    <source>
        <dbReference type="EMBL" id="UJO21973.1"/>
    </source>
</evidence>
<dbReference type="KEGG" id="ffu:CLAFUR5_08887"/>
<proteinExistence type="inferred from homology"/>
<dbReference type="PROSITE" id="PS00560">
    <property type="entry name" value="CARBOXYPEPT_SER_HIS"/>
    <property type="match status" value="1"/>
</dbReference>
<evidence type="ECO:0000256" key="5">
    <source>
        <dbReference type="ARBA" id="ARBA00023180"/>
    </source>
</evidence>
<feature type="region of interest" description="Disordered" evidence="7">
    <location>
        <begin position="23"/>
        <end position="47"/>
    </location>
</feature>
<keyword evidence="9" id="KW-1185">Reference proteome</keyword>
<dbReference type="GeneID" id="71988765"/>
<dbReference type="InterPro" id="IPR033124">
    <property type="entry name" value="Ser_caboxypep_his_AS"/>
</dbReference>
<evidence type="ECO:0000313" key="9">
    <source>
        <dbReference type="Proteomes" id="UP000756132"/>
    </source>
</evidence>
<dbReference type="SUPFAM" id="SSF53474">
    <property type="entry name" value="alpha/beta-Hydrolases"/>
    <property type="match status" value="1"/>
</dbReference>
<evidence type="ECO:0000256" key="3">
    <source>
        <dbReference type="ARBA" id="ARBA00022670"/>
    </source>
</evidence>
<evidence type="ECO:0000256" key="7">
    <source>
        <dbReference type="SAM" id="MobiDB-lite"/>
    </source>
</evidence>
<feature type="signal peptide" evidence="6">
    <location>
        <begin position="1"/>
        <end position="18"/>
    </location>
</feature>
<dbReference type="Pfam" id="PF00450">
    <property type="entry name" value="Peptidase_S10"/>
    <property type="match status" value="1"/>
</dbReference>
<dbReference type="OrthoDB" id="443318at2759"/>
<organism evidence="8 9">
    <name type="scientific">Passalora fulva</name>
    <name type="common">Tomato leaf mold</name>
    <name type="synonym">Cladosporium fulvum</name>
    <dbReference type="NCBI Taxonomy" id="5499"/>
    <lineage>
        <taxon>Eukaryota</taxon>
        <taxon>Fungi</taxon>
        <taxon>Dikarya</taxon>
        <taxon>Ascomycota</taxon>
        <taxon>Pezizomycotina</taxon>
        <taxon>Dothideomycetes</taxon>
        <taxon>Dothideomycetidae</taxon>
        <taxon>Mycosphaerellales</taxon>
        <taxon>Mycosphaerellaceae</taxon>
        <taxon>Fulvia</taxon>
    </lineage>
</organism>
<keyword evidence="2 6" id="KW-0121">Carboxypeptidase</keyword>
<dbReference type="PANTHER" id="PTHR11802:SF116">
    <property type="entry name" value="CARBOXYPEPTIDASE"/>
    <property type="match status" value="1"/>
</dbReference>
<evidence type="ECO:0000256" key="1">
    <source>
        <dbReference type="ARBA" id="ARBA00009431"/>
    </source>
</evidence>
<keyword evidence="3 6" id="KW-0645">Protease</keyword>
<dbReference type="PRINTS" id="PR00724">
    <property type="entry name" value="CRBOXYPTASEC"/>
</dbReference>
<dbReference type="PANTHER" id="PTHR11802">
    <property type="entry name" value="SERINE PROTEASE FAMILY S10 SERINE CARBOXYPEPTIDASE"/>
    <property type="match status" value="1"/>
</dbReference>
<evidence type="ECO:0000256" key="2">
    <source>
        <dbReference type="ARBA" id="ARBA00022645"/>
    </source>
</evidence>
<evidence type="ECO:0000256" key="4">
    <source>
        <dbReference type="ARBA" id="ARBA00022801"/>
    </source>
</evidence>
<dbReference type="EC" id="3.4.16.-" evidence="6"/>
<reference evidence="8" key="1">
    <citation type="submission" date="2021-12" db="EMBL/GenBank/DDBJ databases">
        <authorList>
            <person name="Zaccaron A."/>
            <person name="Stergiopoulos I."/>
        </authorList>
    </citation>
    <scope>NUCLEOTIDE SEQUENCE</scope>
    <source>
        <strain evidence="8">Race5_Kim</strain>
    </source>
</reference>
<evidence type="ECO:0000256" key="6">
    <source>
        <dbReference type="RuleBase" id="RU361156"/>
    </source>
</evidence>
<dbReference type="Gene3D" id="3.40.50.1820">
    <property type="entry name" value="alpha/beta hydrolase"/>
    <property type="match status" value="1"/>
</dbReference>
<protein>
    <recommendedName>
        <fullName evidence="6">Carboxypeptidase</fullName>
        <ecNumber evidence="6">3.4.16.-</ecNumber>
    </recommendedName>
</protein>
<dbReference type="Proteomes" id="UP000756132">
    <property type="component" value="Chromosome 9"/>
</dbReference>
<dbReference type="GO" id="GO:0006508">
    <property type="term" value="P:proteolysis"/>
    <property type="evidence" value="ECO:0007669"/>
    <property type="project" value="UniProtKB-KW"/>
</dbReference>
<name>A0A9Q8PGC5_PASFU</name>
<dbReference type="EMBL" id="CP090171">
    <property type="protein sequence ID" value="UJO21973.1"/>
    <property type="molecule type" value="Genomic_DNA"/>
</dbReference>
<accession>A0A9Q8PGC5</accession>
<dbReference type="GO" id="GO:0004185">
    <property type="term" value="F:serine-type carboxypeptidase activity"/>
    <property type="evidence" value="ECO:0007669"/>
    <property type="project" value="UniProtKB-UniRule"/>
</dbReference>
<dbReference type="InterPro" id="IPR018202">
    <property type="entry name" value="Ser_caboxypep_ser_AS"/>
</dbReference>
<dbReference type="InterPro" id="IPR029058">
    <property type="entry name" value="AB_hydrolase_fold"/>
</dbReference>